<evidence type="ECO:0008006" key="5">
    <source>
        <dbReference type="Google" id="ProtNLM"/>
    </source>
</evidence>
<keyword evidence="2" id="KW-0732">Signal</keyword>
<proteinExistence type="predicted"/>
<feature type="region of interest" description="Disordered" evidence="1">
    <location>
        <begin position="33"/>
        <end position="52"/>
    </location>
</feature>
<feature type="compositionally biased region" description="Low complexity" evidence="1">
    <location>
        <begin position="39"/>
        <end position="51"/>
    </location>
</feature>
<dbReference type="EMBL" id="JPPY01000112">
    <property type="protein sequence ID" value="KND34323.1"/>
    <property type="molecule type" value="Genomic_DNA"/>
</dbReference>
<dbReference type="AlphaFoldDB" id="A0A0L0K935"/>
<dbReference type="PROSITE" id="PS51257">
    <property type="entry name" value="PROKAR_LIPOPROTEIN"/>
    <property type="match status" value="1"/>
</dbReference>
<feature type="signal peptide" evidence="2">
    <location>
        <begin position="1"/>
        <end position="18"/>
    </location>
</feature>
<dbReference type="Proteomes" id="UP000037151">
    <property type="component" value="Unassembled WGS sequence"/>
</dbReference>
<evidence type="ECO:0000256" key="2">
    <source>
        <dbReference type="SAM" id="SignalP"/>
    </source>
</evidence>
<evidence type="ECO:0000313" key="4">
    <source>
        <dbReference type="Proteomes" id="UP000037151"/>
    </source>
</evidence>
<dbReference type="PATRIC" id="fig|42234.21.peg.3389"/>
<evidence type="ECO:0000256" key="1">
    <source>
        <dbReference type="SAM" id="MobiDB-lite"/>
    </source>
</evidence>
<comment type="caution">
    <text evidence="3">The sequence shown here is derived from an EMBL/GenBank/DDBJ whole genome shotgun (WGS) entry which is preliminary data.</text>
</comment>
<evidence type="ECO:0000313" key="3">
    <source>
        <dbReference type="EMBL" id="KND34323.1"/>
    </source>
</evidence>
<feature type="chain" id="PRO_5038456783" description="Lipoprotein" evidence="2">
    <location>
        <begin position="19"/>
        <end position="254"/>
    </location>
</feature>
<protein>
    <recommendedName>
        <fullName evidence="5">Lipoprotein</fullName>
    </recommendedName>
</protein>
<name>A0A0L0K935_9ACTN</name>
<accession>A0A0L0K935</accession>
<sequence length="254" mass="26359">MRRALGVSVALVCAGAMAGCAALGLEHPAVAPQPTPTIAKSPSPQASPKAPGVLSEEQARAALLTVADLGAPWTATRGAANWRDGVLKSTSTAPECARFLDALYADELLGAPARAAVGLDDADTDAQLRFQVTAQRPVAEVDRALAWLKTIPQVCARFTATSPKKAVQDVMVTEVPLPEVGDVRQGLHVTLTSHNEDGEPSTLTLDVAAVRAGDDAYTLTNGGMGDVANEATQIGVQLGALRLADVRRQGRVQV</sequence>
<reference evidence="4" key="1">
    <citation type="submission" date="2014-07" db="EMBL/GenBank/DDBJ databases">
        <title>Genome sequencing of plant-pathogenic Streptomyces species.</title>
        <authorList>
            <person name="Harrison J."/>
            <person name="Sapp M."/>
            <person name="Thwaites R."/>
            <person name="Studholme D.J."/>
        </authorList>
    </citation>
    <scope>NUCLEOTIDE SEQUENCE [LARGE SCALE GENOMIC DNA]</scope>
    <source>
        <strain evidence="4">NCPPB 4445</strain>
    </source>
</reference>
<organism evidence="3 4">
    <name type="scientific">Streptomyces acidiscabies</name>
    <dbReference type="NCBI Taxonomy" id="42234"/>
    <lineage>
        <taxon>Bacteria</taxon>
        <taxon>Bacillati</taxon>
        <taxon>Actinomycetota</taxon>
        <taxon>Actinomycetes</taxon>
        <taxon>Kitasatosporales</taxon>
        <taxon>Streptomycetaceae</taxon>
        <taxon>Streptomyces</taxon>
    </lineage>
</organism>
<gene>
    <name evidence="3" type="ORF">IQ63_16455</name>
</gene>